<dbReference type="RefSeq" id="WP_087282998.1">
    <property type="nucleotide sequence ID" value="NZ_CP021455.1"/>
</dbReference>
<dbReference type="OrthoDB" id="9898395at2"/>
<reference evidence="2 3" key="1">
    <citation type="submission" date="2017-05" db="EMBL/GenBank/DDBJ databases">
        <authorList>
            <person name="Song R."/>
            <person name="Chenine A.L."/>
            <person name="Ruprecht R.M."/>
        </authorList>
    </citation>
    <scope>NUCLEOTIDE SEQUENCE [LARGE SCALE GENOMIC DNA]</scope>
    <source>
        <strain evidence="2 3">DSM 26136</strain>
    </source>
</reference>
<dbReference type="AlphaFoldDB" id="A0A1Y0ER64"/>
<gene>
    <name evidence="2" type="ORF">CCO03_17005</name>
</gene>
<dbReference type="EMBL" id="CP021455">
    <property type="protein sequence ID" value="ARU06145.1"/>
    <property type="molecule type" value="Genomic_DNA"/>
</dbReference>
<evidence type="ECO:0000313" key="3">
    <source>
        <dbReference type="Proteomes" id="UP000196138"/>
    </source>
</evidence>
<sequence>MPGTDFTDLTEEDLAQLSAEERAFVESEREDGGDEPDEPEAGEGADADEGAADEPEQEGEPGAEAEDSPEPAAANALAPLTPVDADDEIARLNAERKTALDRTMNGDLDPEEYARIDAETLAKILEISQKKAADLAMQQITVQQMQADFDRQRTDTLAQLKALGLDVSDATVQADFTRLTAMFSNEAAERGVNDLPGNLANANYALKEAAALMQVRHSLTPKLAAAPPTPPKQGKREFDRSTIPPTLANVPAAAVPQVSGEFDHLNALASAGDYTSLERAVARLTPEQQQRWADQ</sequence>
<dbReference type="KEGG" id="cser:CCO03_17005"/>
<evidence type="ECO:0000256" key="1">
    <source>
        <dbReference type="SAM" id="MobiDB-lite"/>
    </source>
</evidence>
<dbReference type="Proteomes" id="UP000196138">
    <property type="component" value="Chromosome"/>
</dbReference>
<name>A0A1Y0ER64_9BURK</name>
<proteinExistence type="predicted"/>
<feature type="region of interest" description="Disordered" evidence="1">
    <location>
        <begin position="1"/>
        <end position="83"/>
    </location>
</feature>
<evidence type="ECO:0000313" key="2">
    <source>
        <dbReference type="EMBL" id="ARU06145.1"/>
    </source>
</evidence>
<organism evidence="2 3">
    <name type="scientific">Comamonas serinivorans</name>
    <dbReference type="NCBI Taxonomy" id="1082851"/>
    <lineage>
        <taxon>Bacteria</taxon>
        <taxon>Pseudomonadati</taxon>
        <taxon>Pseudomonadota</taxon>
        <taxon>Betaproteobacteria</taxon>
        <taxon>Burkholderiales</taxon>
        <taxon>Comamonadaceae</taxon>
        <taxon>Comamonas</taxon>
    </lineage>
</organism>
<feature type="compositionally biased region" description="Low complexity" evidence="1">
    <location>
        <begin position="70"/>
        <end position="80"/>
    </location>
</feature>
<protein>
    <recommendedName>
        <fullName evidence="4">Scaffolding protein</fullName>
    </recommendedName>
</protein>
<keyword evidence="3" id="KW-1185">Reference proteome</keyword>
<accession>A0A1Y0ER64</accession>
<evidence type="ECO:0008006" key="4">
    <source>
        <dbReference type="Google" id="ProtNLM"/>
    </source>
</evidence>
<feature type="region of interest" description="Disordered" evidence="1">
    <location>
        <begin position="222"/>
        <end position="245"/>
    </location>
</feature>
<feature type="compositionally biased region" description="Acidic residues" evidence="1">
    <location>
        <begin position="28"/>
        <end position="69"/>
    </location>
</feature>